<evidence type="ECO:0000313" key="3">
    <source>
        <dbReference type="Proteomes" id="UP000287033"/>
    </source>
</evidence>
<name>A0A401TAK4_CHIPU</name>
<reference evidence="2 3" key="1">
    <citation type="journal article" date="2018" name="Nat. Ecol. Evol.">
        <title>Shark genomes provide insights into elasmobranch evolution and the origin of vertebrates.</title>
        <authorList>
            <person name="Hara Y"/>
            <person name="Yamaguchi K"/>
            <person name="Onimaru K"/>
            <person name="Kadota M"/>
            <person name="Koyanagi M"/>
            <person name="Keeley SD"/>
            <person name="Tatsumi K"/>
            <person name="Tanaka K"/>
            <person name="Motone F"/>
            <person name="Kageyama Y"/>
            <person name="Nozu R"/>
            <person name="Adachi N"/>
            <person name="Nishimura O"/>
            <person name="Nakagawa R"/>
            <person name="Tanegashima C"/>
            <person name="Kiyatake I"/>
            <person name="Matsumoto R"/>
            <person name="Murakumo K"/>
            <person name="Nishida K"/>
            <person name="Terakita A"/>
            <person name="Kuratani S"/>
            <person name="Sato K"/>
            <person name="Hyodo S Kuraku.S."/>
        </authorList>
    </citation>
    <scope>NUCLEOTIDE SEQUENCE [LARGE SCALE GENOMIC DNA]</scope>
</reference>
<organism evidence="2 3">
    <name type="scientific">Chiloscyllium punctatum</name>
    <name type="common">Brownbanded bambooshark</name>
    <name type="synonym">Hemiscyllium punctatum</name>
    <dbReference type="NCBI Taxonomy" id="137246"/>
    <lineage>
        <taxon>Eukaryota</taxon>
        <taxon>Metazoa</taxon>
        <taxon>Chordata</taxon>
        <taxon>Craniata</taxon>
        <taxon>Vertebrata</taxon>
        <taxon>Chondrichthyes</taxon>
        <taxon>Elasmobranchii</taxon>
        <taxon>Galeomorphii</taxon>
        <taxon>Galeoidea</taxon>
        <taxon>Orectolobiformes</taxon>
        <taxon>Hemiscylliidae</taxon>
        <taxon>Chiloscyllium</taxon>
    </lineage>
</organism>
<proteinExistence type="predicted"/>
<gene>
    <name evidence="2" type="ORF">chiPu_0023784</name>
</gene>
<feature type="region of interest" description="Disordered" evidence="1">
    <location>
        <begin position="19"/>
        <end position="48"/>
    </location>
</feature>
<dbReference type="Proteomes" id="UP000287033">
    <property type="component" value="Unassembled WGS sequence"/>
</dbReference>
<evidence type="ECO:0000313" key="2">
    <source>
        <dbReference type="EMBL" id="GCC39690.1"/>
    </source>
</evidence>
<evidence type="ECO:0000256" key="1">
    <source>
        <dbReference type="SAM" id="MobiDB-lite"/>
    </source>
</evidence>
<dbReference type="AlphaFoldDB" id="A0A401TAK4"/>
<dbReference type="EMBL" id="BEZZ01026911">
    <property type="protein sequence ID" value="GCC39690.1"/>
    <property type="molecule type" value="Genomic_DNA"/>
</dbReference>
<accession>A0A401TAK4</accession>
<keyword evidence="3" id="KW-1185">Reference proteome</keyword>
<comment type="caution">
    <text evidence="2">The sequence shown here is derived from an EMBL/GenBank/DDBJ whole genome shotgun (WGS) entry which is preliminary data.</text>
</comment>
<sequence length="92" mass="10507">MERPCHACRRERSNEQISWPERIEVSPVQAAGQRQGVAPEDGVGTRTSRLDERQANAQVAQAINNNKIKHASRMVWYLYGLELMCQSKRGKQ</sequence>
<protein>
    <submittedName>
        <fullName evidence="2">Uncharacterized protein</fullName>
    </submittedName>
</protein>